<dbReference type="InterPro" id="IPR026193">
    <property type="entry name" value="NDUFV3"/>
</dbReference>
<evidence type="ECO:0000313" key="2">
    <source>
        <dbReference type="Proteomes" id="UP001620626"/>
    </source>
</evidence>
<comment type="caution">
    <text evidence="1">The sequence shown here is derived from an EMBL/GenBank/DDBJ whole genome shotgun (WGS) entry which is preliminary data.</text>
</comment>
<dbReference type="EMBL" id="JBICBT010001002">
    <property type="protein sequence ID" value="KAL3088296.1"/>
    <property type="molecule type" value="Genomic_DNA"/>
</dbReference>
<evidence type="ECO:0008006" key="3">
    <source>
        <dbReference type="Google" id="ProtNLM"/>
    </source>
</evidence>
<organism evidence="1 2">
    <name type="scientific">Heterodera trifolii</name>
    <dbReference type="NCBI Taxonomy" id="157864"/>
    <lineage>
        <taxon>Eukaryota</taxon>
        <taxon>Metazoa</taxon>
        <taxon>Ecdysozoa</taxon>
        <taxon>Nematoda</taxon>
        <taxon>Chromadorea</taxon>
        <taxon>Rhabditida</taxon>
        <taxon>Tylenchina</taxon>
        <taxon>Tylenchomorpha</taxon>
        <taxon>Tylenchoidea</taxon>
        <taxon>Heteroderidae</taxon>
        <taxon>Heteroderinae</taxon>
        <taxon>Heterodera</taxon>
    </lineage>
</organism>
<sequence length="102" mass="11883">MTIIRDFLCRSSYQSLAHLRRNQIRIYSVEREGAGTASGIEHALKFNKAGAVHKKELKDYKCVEYLHQNNYSFYDKECELQQFRVVQPTNKSPDTEPKIKSS</sequence>
<dbReference type="AlphaFoldDB" id="A0ABD2JCE8"/>
<evidence type="ECO:0000313" key="1">
    <source>
        <dbReference type="EMBL" id="KAL3088296.1"/>
    </source>
</evidence>
<proteinExistence type="predicted"/>
<protein>
    <recommendedName>
        <fullName evidence="3">NADH dehydrogenase [ubiquinone] flavoprotein 3, mitochondrial</fullName>
    </recommendedName>
</protein>
<gene>
    <name evidence="1" type="ORF">niasHT_023856</name>
</gene>
<accession>A0ABD2JCE8</accession>
<reference evidence="1 2" key="1">
    <citation type="submission" date="2024-10" db="EMBL/GenBank/DDBJ databases">
        <authorList>
            <person name="Kim D."/>
        </authorList>
    </citation>
    <scope>NUCLEOTIDE SEQUENCE [LARGE SCALE GENOMIC DNA]</scope>
    <source>
        <strain evidence="1">BH-2024</strain>
    </source>
</reference>
<name>A0ABD2JCE8_9BILA</name>
<keyword evidence="2" id="KW-1185">Reference proteome</keyword>
<dbReference type="Pfam" id="PF15880">
    <property type="entry name" value="NDUFV3"/>
    <property type="match status" value="1"/>
</dbReference>
<dbReference type="Proteomes" id="UP001620626">
    <property type="component" value="Unassembled WGS sequence"/>
</dbReference>